<proteinExistence type="predicted"/>
<accession>A0A7R9VWZ2</accession>
<dbReference type="AlphaFoldDB" id="A0A7R9VWZ2"/>
<evidence type="ECO:0000313" key="2">
    <source>
        <dbReference type="EMBL" id="CAD8308003.1"/>
    </source>
</evidence>
<sequence length="263" mass="28295">MAMARSAAACSGRHPASALLLRCSRQLRGGSCAVDRQAGQVPRHSTAVLRAQPPDGGGGDGGSKYDYSDPVNQFLGNFLPRARDVEAELSHIAWDTPKATGLSLDQMAERLSAALAQKEWFVTGDVEPSLFSDEFAFKDDSVATLGIRNYALGVRKLFDQDTARAELIAVEPDTSRGGVVVTWRLEGRVNLPFRPTIPPYVVTTTLATDAQGLIISQLDEFSVPGWQLLLGALLGAWAGPAPAPPAEQLRQEWQAKRAKSATR</sequence>
<feature type="region of interest" description="Disordered" evidence="1">
    <location>
        <begin position="42"/>
        <end position="64"/>
    </location>
</feature>
<reference evidence="2" key="1">
    <citation type="submission" date="2021-01" db="EMBL/GenBank/DDBJ databases">
        <authorList>
            <person name="Corre E."/>
            <person name="Pelletier E."/>
            <person name="Niang G."/>
            <person name="Scheremetjew M."/>
            <person name="Finn R."/>
            <person name="Kale V."/>
            <person name="Holt S."/>
            <person name="Cochrane G."/>
            <person name="Meng A."/>
            <person name="Brown T."/>
            <person name="Cohen L."/>
        </authorList>
    </citation>
    <scope>NUCLEOTIDE SEQUENCE</scope>
    <source>
        <strain evidence="2">CCMP219</strain>
    </source>
</reference>
<dbReference type="PANTHER" id="PTHR34123:SF1">
    <property type="entry name" value="OS04G0578200 PROTEIN"/>
    <property type="match status" value="1"/>
</dbReference>
<dbReference type="EMBL" id="HBEC01041697">
    <property type="protein sequence ID" value="CAD8308003.1"/>
    <property type="molecule type" value="Transcribed_RNA"/>
</dbReference>
<name>A0A7R9VWZ2_9CHLO</name>
<evidence type="ECO:0000256" key="1">
    <source>
        <dbReference type="SAM" id="MobiDB-lite"/>
    </source>
</evidence>
<gene>
    <name evidence="2" type="ORF">CEUR00632_LOCUS19412</name>
</gene>
<organism evidence="2">
    <name type="scientific">Chlamydomonas euryale</name>
    <dbReference type="NCBI Taxonomy" id="1486919"/>
    <lineage>
        <taxon>Eukaryota</taxon>
        <taxon>Viridiplantae</taxon>
        <taxon>Chlorophyta</taxon>
        <taxon>core chlorophytes</taxon>
        <taxon>Chlorophyceae</taxon>
        <taxon>CS clade</taxon>
        <taxon>Chlamydomonadales</taxon>
        <taxon>Chlamydomonadaceae</taxon>
        <taxon>Chlamydomonas</taxon>
    </lineage>
</organism>
<protein>
    <submittedName>
        <fullName evidence="2">Uncharacterized protein</fullName>
    </submittedName>
</protein>
<dbReference type="PANTHER" id="PTHR34123">
    <property type="entry name" value="OS04G0578200 PROTEIN"/>
    <property type="match status" value="1"/>
</dbReference>
<feature type="region of interest" description="Disordered" evidence="1">
    <location>
        <begin position="244"/>
        <end position="263"/>
    </location>
</feature>